<dbReference type="AlphaFoldDB" id="A0AB36JH78"/>
<evidence type="ECO:0000313" key="2">
    <source>
        <dbReference type="Proteomes" id="UP000187323"/>
    </source>
</evidence>
<proteinExistence type="predicted"/>
<organism evidence="1 2">
    <name type="scientific">Paenibacillus odorifer</name>
    <dbReference type="NCBI Taxonomy" id="189426"/>
    <lineage>
        <taxon>Bacteria</taxon>
        <taxon>Bacillati</taxon>
        <taxon>Bacillota</taxon>
        <taxon>Bacilli</taxon>
        <taxon>Bacillales</taxon>
        <taxon>Paenibacillaceae</taxon>
        <taxon>Paenibacillus</taxon>
    </lineage>
</organism>
<protein>
    <submittedName>
        <fullName evidence="1">Uncharacterized protein</fullName>
    </submittedName>
</protein>
<comment type="caution">
    <text evidence="1">The sequence shown here is derived from an EMBL/GenBank/DDBJ whole genome shotgun (WGS) entry which is preliminary data.</text>
</comment>
<reference evidence="1 2" key="1">
    <citation type="submission" date="2016-10" db="EMBL/GenBank/DDBJ databases">
        <title>Paenibacillus species isolates.</title>
        <authorList>
            <person name="Beno S.M."/>
        </authorList>
    </citation>
    <scope>NUCLEOTIDE SEQUENCE [LARGE SCALE GENOMIC DNA]</scope>
    <source>
        <strain evidence="1 2">FSL H7-0918</strain>
    </source>
</reference>
<name>A0AB36JH78_9BACL</name>
<sequence>MIVASLRLMGTGCSFDNWISWICAGYARMNTQEGKSGVKVKTGGETQKVGERKVKAGSLRCANAKTRTLRYAR</sequence>
<evidence type="ECO:0000313" key="1">
    <source>
        <dbReference type="EMBL" id="OME21188.1"/>
    </source>
</evidence>
<dbReference type="Proteomes" id="UP000187323">
    <property type="component" value="Unassembled WGS sequence"/>
</dbReference>
<dbReference type="EMBL" id="MPTO01000008">
    <property type="protein sequence ID" value="OME21188.1"/>
    <property type="molecule type" value="Genomic_DNA"/>
</dbReference>
<gene>
    <name evidence="1" type="ORF">BSK47_09760</name>
</gene>
<accession>A0AB36JH78</accession>